<dbReference type="RefSeq" id="WP_035369081.1">
    <property type="nucleotide sequence ID" value="NZ_LR215050.1"/>
</dbReference>
<gene>
    <name evidence="7 8" type="primary">nanE</name>
    <name evidence="8" type="ORF">NCTC10172_00217</name>
</gene>
<dbReference type="InterPro" id="IPR013785">
    <property type="entry name" value="Aldolase_TIM"/>
</dbReference>
<evidence type="ECO:0000256" key="3">
    <source>
        <dbReference type="ARBA" id="ARBA00005081"/>
    </source>
</evidence>
<dbReference type="GO" id="GO:0006053">
    <property type="term" value="P:N-acetylmannosamine catabolic process"/>
    <property type="evidence" value="ECO:0007669"/>
    <property type="project" value="TreeGrafter"/>
</dbReference>
<organism evidence="8 9">
    <name type="scientific">Acholeplasma hippikon</name>
    <dbReference type="NCBI Taxonomy" id="264636"/>
    <lineage>
        <taxon>Bacteria</taxon>
        <taxon>Bacillati</taxon>
        <taxon>Mycoplasmatota</taxon>
        <taxon>Mollicutes</taxon>
        <taxon>Acholeplasmatales</taxon>
        <taxon>Acholeplasmataceae</taxon>
        <taxon>Acholeplasma</taxon>
    </lineage>
</organism>
<dbReference type="GO" id="GO:0047465">
    <property type="term" value="F:N-acylglucosamine-6-phosphate 2-epimerase activity"/>
    <property type="evidence" value="ECO:0007669"/>
    <property type="project" value="UniProtKB-EC"/>
</dbReference>
<keyword evidence="6 7" id="KW-0119">Carbohydrate metabolism</keyword>
<dbReference type="Gene3D" id="3.20.20.70">
    <property type="entry name" value="Aldolase class I"/>
    <property type="match status" value="1"/>
</dbReference>
<keyword evidence="5 7" id="KW-0413">Isomerase</keyword>
<sequence length="225" mass="24773">MSFLDIIKDKLIVSCQALENEPLHGSHIMRKMAKAAQEGGAVAIRANSYDDIVAIKEETNLPVIGLIKKDYEGYDVYITPTVDEINTLIKSGCEVIAMDATNRPYPDNVSLKDKVDLIHKAGLLAMADISTYEEAIYAAEIGFDIVSTTLSGYTPYSKKLVGPDVELVARLVKDLKIPVIAEGRINTIEDLLMIKEQKPFSVVVGSAITRPQLIAKRFVDAYNNK</sequence>
<protein>
    <recommendedName>
        <fullName evidence="7">Putative N-acetylmannosamine-6-phosphate 2-epimerase</fullName>
        <ecNumber evidence="7">5.1.3.9</ecNumber>
    </recommendedName>
    <alternativeName>
        <fullName evidence="7">ManNAc-6-P epimerase</fullName>
    </alternativeName>
</protein>
<dbReference type="EMBL" id="LR215050">
    <property type="protein sequence ID" value="VEU82210.1"/>
    <property type="molecule type" value="Genomic_DNA"/>
</dbReference>
<dbReference type="GO" id="GO:0005975">
    <property type="term" value="P:carbohydrate metabolic process"/>
    <property type="evidence" value="ECO:0007669"/>
    <property type="project" value="UniProtKB-UniRule"/>
</dbReference>
<keyword evidence="9" id="KW-1185">Reference proteome</keyword>
<dbReference type="PANTHER" id="PTHR36204:SF1">
    <property type="entry name" value="N-ACETYLMANNOSAMINE-6-PHOSPHATE 2-EPIMERASE-RELATED"/>
    <property type="match status" value="1"/>
</dbReference>
<name>A0A449BIE5_9MOLU</name>
<proteinExistence type="inferred from homology"/>
<dbReference type="FunFam" id="3.20.20.70:FF:000035">
    <property type="entry name" value="Putative N-acetylmannosamine-6-phosphate 2-epimerase"/>
    <property type="match status" value="1"/>
</dbReference>
<dbReference type="HAMAP" id="MF_01235">
    <property type="entry name" value="ManNAc6P_epimer"/>
    <property type="match status" value="1"/>
</dbReference>
<dbReference type="InterPro" id="IPR011060">
    <property type="entry name" value="RibuloseP-bd_barrel"/>
</dbReference>
<evidence type="ECO:0000313" key="9">
    <source>
        <dbReference type="Proteomes" id="UP000290909"/>
    </source>
</evidence>
<dbReference type="Pfam" id="PF04131">
    <property type="entry name" value="NanE"/>
    <property type="match status" value="1"/>
</dbReference>
<accession>A0A449BIE5</accession>
<dbReference type="AlphaFoldDB" id="A0A449BIE5"/>
<dbReference type="CDD" id="cd04729">
    <property type="entry name" value="NanE"/>
    <property type="match status" value="1"/>
</dbReference>
<comment type="function">
    <text evidence="2 7">Converts N-acetylmannosamine-6-phosphate (ManNAc-6-P) to N-acetylglucosamine-6-phosphate (GlcNAc-6-P).</text>
</comment>
<dbReference type="SUPFAM" id="SSF51366">
    <property type="entry name" value="Ribulose-phoshate binding barrel"/>
    <property type="match status" value="1"/>
</dbReference>
<dbReference type="UniPathway" id="UPA00629">
    <property type="reaction ID" value="UER00682"/>
</dbReference>
<evidence type="ECO:0000256" key="6">
    <source>
        <dbReference type="ARBA" id="ARBA00023277"/>
    </source>
</evidence>
<comment type="catalytic activity">
    <reaction evidence="1 7">
        <text>an N-acyl-D-glucosamine 6-phosphate = an N-acyl-D-mannosamine 6-phosphate</text>
        <dbReference type="Rhea" id="RHEA:23932"/>
        <dbReference type="ChEBI" id="CHEBI:57599"/>
        <dbReference type="ChEBI" id="CHEBI:57666"/>
        <dbReference type="EC" id="5.1.3.9"/>
    </reaction>
</comment>
<dbReference type="GO" id="GO:0019262">
    <property type="term" value="P:N-acetylneuraminate catabolic process"/>
    <property type="evidence" value="ECO:0007669"/>
    <property type="project" value="UniProtKB-UniRule"/>
</dbReference>
<dbReference type="Proteomes" id="UP000290909">
    <property type="component" value="Chromosome"/>
</dbReference>
<dbReference type="NCBIfam" id="NF002231">
    <property type="entry name" value="PRK01130.1"/>
    <property type="match status" value="1"/>
</dbReference>
<dbReference type="EC" id="5.1.3.9" evidence="7"/>
<dbReference type="InterPro" id="IPR007260">
    <property type="entry name" value="NanE"/>
</dbReference>
<evidence type="ECO:0000313" key="8">
    <source>
        <dbReference type="EMBL" id="VEU82210.1"/>
    </source>
</evidence>
<evidence type="ECO:0000256" key="5">
    <source>
        <dbReference type="ARBA" id="ARBA00023235"/>
    </source>
</evidence>
<dbReference type="KEGG" id="ahk:NCTC10172_00217"/>
<evidence type="ECO:0000256" key="4">
    <source>
        <dbReference type="ARBA" id="ARBA00007439"/>
    </source>
</evidence>
<dbReference type="STRING" id="1408416.GCA_000702765_00772"/>
<dbReference type="PANTHER" id="PTHR36204">
    <property type="entry name" value="N-ACETYLMANNOSAMINE-6-PHOSPHATE 2-EPIMERASE-RELATED"/>
    <property type="match status" value="1"/>
</dbReference>
<comment type="similarity">
    <text evidence="4 7">Belongs to the NanE family.</text>
</comment>
<evidence type="ECO:0000256" key="1">
    <source>
        <dbReference type="ARBA" id="ARBA00000056"/>
    </source>
</evidence>
<evidence type="ECO:0000256" key="7">
    <source>
        <dbReference type="HAMAP-Rule" id="MF_01235"/>
    </source>
</evidence>
<dbReference type="GO" id="GO:0005829">
    <property type="term" value="C:cytosol"/>
    <property type="evidence" value="ECO:0007669"/>
    <property type="project" value="TreeGrafter"/>
</dbReference>
<evidence type="ECO:0000256" key="2">
    <source>
        <dbReference type="ARBA" id="ARBA00002147"/>
    </source>
</evidence>
<reference evidence="8 9" key="1">
    <citation type="submission" date="2019-01" db="EMBL/GenBank/DDBJ databases">
        <authorList>
            <consortium name="Pathogen Informatics"/>
        </authorList>
    </citation>
    <scope>NUCLEOTIDE SEQUENCE [LARGE SCALE GENOMIC DNA]</scope>
    <source>
        <strain evidence="8 9">NCTC10172</strain>
    </source>
</reference>
<comment type="pathway">
    <text evidence="3 7">Amino-sugar metabolism; N-acetylneuraminate degradation; D-fructose 6-phosphate from N-acetylneuraminate: step 3/5.</text>
</comment>